<dbReference type="Pfam" id="PF03473">
    <property type="entry name" value="MOSC"/>
    <property type="match status" value="1"/>
</dbReference>
<dbReference type="Pfam" id="PF03476">
    <property type="entry name" value="MOSC_N"/>
    <property type="match status" value="1"/>
</dbReference>
<proteinExistence type="predicted"/>
<keyword evidence="1" id="KW-0472">Membrane</keyword>
<dbReference type="SUPFAM" id="SSF141673">
    <property type="entry name" value="MOSC N-terminal domain-like"/>
    <property type="match status" value="1"/>
</dbReference>
<dbReference type="InterPro" id="IPR005302">
    <property type="entry name" value="MoCF_Sase_C"/>
</dbReference>
<evidence type="ECO:0000313" key="3">
    <source>
        <dbReference type="EMBL" id="JAB67560.1"/>
    </source>
</evidence>
<dbReference type="InterPro" id="IPR005303">
    <property type="entry name" value="MOCOS_middle"/>
</dbReference>
<keyword evidence="1" id="KW-0812">Transmembrane</keyword>
<feature type="transmembrane region" description="Helical" evidence="1">
    <location>
        <begin position="12"/>
        <end position="31"/>
    </location>
</feature>
<sequence>MAHNAIFSQHTIVAAGILTVAATTLGTYYYFSSKFKKSKFPNEWRAVGEVRKLCIYPFKSGKKLEVDQAECTKRGLMEEEKFDKSFRLRDRSFVVYNEESHKYVNSRHYPKMVLVEVRAEHMNHVLLNAPNMNTLLLQIPDRTRNKEVVVKHYRNEEIYSIDCGNEVASWISQYILGEDSGLRIAFHDGSYKRDQINNLYKDKIDYYKRGLGNDSSGLNSDLTSMHIINQASVADINKRMNNSDINADYFRSNLVVDGAKLKPYEEDDWLWIKVGDVIMKNVVECMRCSITTTNPETGVRRDDKEPLTTMKNFRISKGPEKAPVMGILLEVFQTGNISVGDVVYVGKD</sequence>
<dbReference type="InterPro" id="IPR011037">
    <property type="entry name" value="Pyrv_Knase-like_insert_dom_sf"/>
</dbReference>
<dbReference type="PANTHER" id="PTHR14237:SF19">
    <property type="entry name" value="MITOCHONDRIAL AMIDOXIME REDUCING COMPONENT 1"/>
    <property type="match status" value="1"/>
</dbReference>
<accession>V5GBN8</accession>
<reference evidence="3" key="1">
    <citation type="submission" date="2013-07" db="EMBL/GenBank/DDBJ databases">
        <title>Midgut Transcriptome Profiling of Anoplphora glabripennis, a Lignocellulose Degrading, Wood-Boring Cerambycid.</title>
        <authorList>
            <person name="Scully E.D."/>
            <person name="Hoover K."/>
            <person name="Carlson J.E."/>
            <person name="Tien M."/>
            <person name="Geib S.M."/>
        </authorList>
    </citation>
    <scope>NUCLEOTIDE SEQUENCE</scope>
</reference>
<dbReference type="PROSITE" id="PS51340">
    <property type="entry name" value="MOSC"/>
    <property type="match status" value="1"/>
</dbReference>
<dbReference type="PANTHER" id="PTHR14237">
    <property type="entry name" value="MOLYBDOPTERIN COFACTOR SULFURASE MOSC"/>
    <property type="match status" value="1"/>
</dbReference>
<evidence type="ECO:0000256" key="1">
    <source>
        <dbReference type="SAM" id="Phobius"/>
    </source>
</evidence>
<dbReference type="SUPFAM" id="SSF50800">
    <property type="entry name" value="PK beta-barrel domain-like"/>
    <property type="match status" value="1"/>
</dbReference>
<dbReference type="GO" id="GO:0030170">
    <property type="term" value="F:pyridoxal phosphate binding"/>
    <property type="evidence" value="ECO:0007669"/>
    <property type="project" value="InterPro"/>
</dbReference>
<dbReference type="GO" id="GO:0003824">
    <property type="term" value="F:catalytic activity"/>
    <property type="evidence" value="ECO:0007669"/>
    <property type="project" value="InterPro"/>
</dbReference>
<keyword evidence="1" id="KW-1133">Transmembrane helix</keyword>
<dbReference type="AlphaFoldDB" id="V5GBN8"/>
<organism evidence="3">
    <name type="scientific">Anoplophora glabripennis</name>
    <name type="common">Asian longhorn beetle</name>
    <name type="synonym">Anoplophora nobilis</name>
    <dbReference type="NCBI Taxonomy" id="217634"/>
    <lineage>
        <taxon>Eukaryota</taxon>
        <taxon>Metazoa</taxon>
        <taxon>Ecdysozoa</taxon>
        <taxon>Arthropoda</taxon>
        <taxon>Hexapoda</taxon>
        <taxon>Insecta</taxon>
        <taxon>Pterygota</taxon>
        <taxon>Neoptera</taxon>
        <taxon>Endopterygota</taxon>
        <taxon>Coleoptera</taxon>
        <taxon>Polyphaga</taxon>
        <taxon>Cucujiformia</taxon>
        <taxon>Chrysomeloidea</taxon>
        <taxon>Cerambycidae</taxon>
        <taxon>Lamiinae</taxon>
        <taxon>Lamiini</taxon>
        <taxon>Anoplophora</taxon>
    </lineage>
</organism>
<feature type="domain" description="MOSC" evidence="2">
    <location>
        <begin position="169"/>
        <end position="346"/>
    </location>
</feature>
<dbReference type="GO" id="GO:0030151">
    <property type="term" value="F:molybdenum ion binding"/>
    <property type="evidence" value="ECO:0007669"/>
    <property type="project" value="InterPro"/>
</dbReference>
<gene>
    <name evidence="3" type="primary">MOSC2</name>
</gene>
<dbReference type="EMBL" id="GALX01000906">
    <property type="protein sequence ID" value="JAB67560.1"/>
    <property type="molecule type" value="Transcribed_RNA"/>
</dbReference>
<protein>
    <submittedName>
        <fullName evidence="3">MOSC domain-containing protein, mitochondrial</fullName>
    </submittedName>
</protein>
<name>V5GBN8_ANOGL</name>
<evidence type="ECO:0000259" key="2">
    <source>
        <dbReference type="PROSITE" id="PS51340"/>
    </source>
</evidence>